<keyword evidence="1 4" id="KW-0728">SH3 domain</keyword>
<reference evidence="8" key="1">
    <citation type="submission" date="2025-08" db="UniProtKB">
        <authorList>
            <consortium name="RefSeq"/>
        </authorList>
    </citation>
    <scope>IDENTIFICATION</scope>
    <source>
        <tissue evidence="8">Testes</tissue>
    </source>
</reference>
<evidence type="ECO:0000256" key="4">
    <source>
        <dbReference type="PROSITE-ProRule" id="PRU00192"/>
    </source>
</evidence>
<dbReference type="InterPro" id="IPR000569">
    <property type="entry name" value="HECT_dom"/>
</dbReference>
<dbReference type="Proteomes" id="UP000694865">
    <property type="component" value="Unplaced"/>
</dbReference>
<dbReference type="Gene3D" id="3.30.2410.10">
    <property type="entry name" value="Hect, E3 ligase catalytic domain"/>
    <property type="match status" value="1"/>
</dbReference>
<dbReference type="SUPFAM" id="SSF50044">
    <property type="entry name" value="SH3-domain"/>
    <property type="match status" value="1"/>
</dbReference>
<dbReference type="PROSITE" id="PS50237">
    <property type="entry name" value="HECT"/>
    <property type="match status" value="2"/>
</dbReference>
<proteinExistence type="predicted"/>
<protein>
    <submittedName>
        <fullName evidence="8">G2/M phase-specific E3 ubiquitin-protein ligase-like</fullName>
    </submittedName>
</protein>
<accession>A0ABM0M2F5</accession>
<dbReference type="PROSITE" id="PS50002">
    <property type="entry name" value="SH3"/>
    <property type="match status" value="1"/>
</dbReference>
<evidence type="ECO:0000313" key="8">
    <source>
        <dbReference type="RefSeq" id="XP_006814196.1"/>
    </source>
</evidence>
<evidence type="ECO:0000256" key="1">
    <source>
        <dbReference type="ARBA" id="ARBA00022443"/>
    </source>
</evidence>
<dbReference type="Pfam" id="PF14604">
    <property type="entry name" value="SH3_9"/>
    <property type="match status" value="1"/>
</dbReference>
<dbReference type="SUPFAM" id="SSF56204">
    <property type="entry name" value="Hect, E3 ligase catalytic domain"/>
    <property type="match status" value="1"/>
</dbReference>
<feature type="domain" description="HECT" evidence="6">
    <location>
        <begin position="163"/>
        <end position="197"/>
    </location>
</feature>
<dbReference type="InterPro" id="IPR036028">
    <property type="entry name" value="SH3-like_dom_sf"/>
</dbReference>
<evidence type="ECO:0000256" key="3">
    <source>
        <dbReference type="PROSITE-ProRule" id="PRU00104"/>
    </source>
</evidence>
<sequence length="462" mass="52596">MVFYYKVRHRYDKSSDEELSLEVGDIIKVAGLPWKFKGLPSNPKGWLSGENQRTKESGTFPSNYVDYMGESVSPRPPTPPLPPKQEGRLLMQQYSFYRFSHLFFSRQQSAEDGSVTLVSVLKQLEEKINYHEPDISSKFNINRADVWDGAIRGFQRKSYCPMKRMYIRFTNDAGKDEGAVDTGGPKREFLRLIIHHLQHSCIFDGPEHSKVLSMHSFETLYNSLVHGLSKVKPSISDIGDYEIRDQLLSIMETDTEEKLCAELEKASSLITVSGAGHIIPNLKSKDKLIDIIVQFYVLVRTRSAYERFKDGLKTLNVLDSMVRNPRLFKDVFISKETVLTSKLIEDLFVVSVLSPEGSNRRTEEQKIISFWRDFLLDIEECESPVSLKDIIVFATGLDDIPPLGFSPSPTLEFNEGKEDTNMVLPMANTCSNILRIPLVKSYKIFKDSMKFGLQNSAGFGRV</sequence>
<dbReference type="Pfam" id="PF00632">
    <property type="entry name" value="HECT"/>
    <property type="match status" value="1"/>
</dbReference>
<comment type="caution">
    <text evidence="3">Lacks conserved residue(s) required for the propagation of feature annotation.</text>
</comment>
<feature type="domain" description="SH3" evidence="5">
    <location>
        <begin position="1"/>
        <end position="70"/>
    </location>
</feature>
<name>A0ABM0M2F5_SACKO</name>
<keyword evidence="2 3" id="KW-0833">Ubl conjugation pathway</keyword>
<organism evidence="7 8">
    <name type="scientific">Saccoglossus kowalevskii</name>
    <name type="common">Acorn worm</name>
    <dbReference type="NCBI Taxonomy" id="10224"/>
    <lineage>
        <taxon>Eukaryota</taxon>
        <taxon>Metazoa</taxon>
        <taxon>Hemichordata</taxon>
        <taxon>Enteropneusta</taxon>
        <taxon>Harrimaniidae</taxon>
        <taxon>Saccoglossus</taxon>
    </lineage>
</organism>
<evidence type="ECO:0000313" key="7">
    <source>
        <dbReference type="Proteomes" id="UP000694865"/>
    </source>
</evidence>
<dbReference type="Gene3D" id="3.90.1750.10">
    <property type="entry name" value="Hect, E3 ligase catalytic domains"/>
    <property type="match status" value="1"/>
</dbReference>
<dbReference type="Gene3D" id="2.30.30.40">
    <property type="entry name" value="SH3 Domains"/>
    <property type="match status" value="1"/>
</dbReference>
<feature type="domain" description="HECT" evidence="6">
    <location>
        <begin position="388"/>
        <end position="462"/>
    </location>
</feature>
<dbReference type="InterPro" id="IPR035983">
    <property type="entry name" value="Hect_E3_ubiquitin_ligase"/>
</dbReference>
<dbReference type="SMART" id="SM00119">
    <property type="entry name" value="HECTc"/>
    <property type="match status" value="1"/>
</dbReference>
<evidence type="ECO:0000256" key="2">
    <source>
        <dbReference type="ARBA" id="ARBA00022786"/>
    </source>
</evidence>
<evidence type="ECO:0000259" key="6">
    <source>
        <dbReference type="PROSITE" id="PS50237"/>
    </source>
</evidence>
<feature type="active site" description="Glycyl thioester intermediate" evidence="3">
    <location>
        <position position="430"/>
    </location>
</feature>
<dbReference type="InterPro" id="IPR001452">
    <property type="entry name" value="SH3_domain"/>
</dbReference>
<gene>
    <name evidence="8" type="primary">LOC102804504</name>
</gene>
<evidence type="ECO:0000259" key="5">
    <source>
        <dbReference type="PROSITE" id="PS50002"/>
    </source>
</evidence>
<dbReference type="SMART" id="SM00326">
    <property type="entry name" value="SH3"/>
    <property type="match status" value="1"/>
</dbReference>
<dbReference type="RefSeq" id="XP_006814196.1">
    <property type="nucleotide sequence ID" value="XM_006814133.1"/>
</dbReference>
<keyword evidence="7" id="KW-1185">Reference proteome</keyword>
<dbReference type="GeneID" id="102804504"/>